<sequence length="150" mass="16655">MKNSRLFSEISRHLTECLLDEPAAVKCFLQAMHGYEAKCPGCGMAVTSSRALESFWALRRVSCRRCNKLFSGFSGTPLQNLKISARKLYLIVFYTGLGLSPKEISDRLDLQVSTVQVWVEKAKEIHLHEGLPSPDASAALEPSSRRGVNV</sequence>
<keyword evidence="2" id="KW-1185">Reference proteome</keyword>
<protein>
    <recommendedName>
        <fullName evidence="3">Transposase</fullName>
    </recommendedName>
</protein>
<evidence type="ECO:0008006" key="3">
    <source>
        <dbReference type="Google" id="ProtNLM"/>
    </source>
</evidence>
<proteinExistence type="predicted"/>
<organism evidence="1 2">
    <name type="scientific">Geomonas subterranea</name>
    <dbReference type="NCBI Taxonomy" id="2847989"/>
    <lineage>
        <taxon>Bacteria</taxon>
        <taxon>Pseudomonadati</taxon>
        <taxon>Thermodesulfobacteriota</taxon>
        <taxon>Desulfuromonadia</taxon>
        <taxon>Geobacterales</taxon>
        <taxon>Geobacteraceae</taxon>
        <taxon>Geomonas</taxon>
    </lineage>
</organism>
<accession>A0ABX8LGD9</accession>
<gene>
    <name evidence="1" type="ORF">KP001_16320</name>
</gene>
<dbReference type="Proteomes" id="UP000683559">
    <property type="component" value="Chromosome"/>
</dbReference>
<dbReference type="EMBL" id="CP077683">
    <property type="protein sequence ID" value="QXE89971.1"/>
    <property type="molecule type" value="Genomic_DNA"/>
</dbReference>
<reference evidence="1 2" key="1">
    <citation type="submission" date="2021-06" db="EMBL/GenBank/DDBJ databases">
        <title>Gemonas diversity in paddy soil.</title>
        <authorList>
            <person name="Liu G."/>
        </authorList>
    </citation>
    <scope>NUCLEOTIDE SEQUENCE [LARGE SCALE GENOMIC DNA]</scope>
    <source>
        <strain evidence="1 2">RG2</strain>
    </source>
</reference>
<evidence type="ECO:0000313" key="1">
    <source>
        <dbReference type="EMBL" id="QXE89971.1"/>
    </source>
</evidence>
<evidence type="ECO:0000313" key="2">
    <source>
        <dbReference type="Proteomes" id="UP000683559"/>
    </source>
</evidence>
<name>A0ABX8LGD9_9BACT</name>
<dbReference type="RefSeq" id="WP_217286636.1">
    <property type="nucleotide sequence ID" value="NZ_CP077683.1"/>
</dbReference>